<dbReference type="SUPFAM" id="SSF48076">
    <property type="entry name" value="LigA subunit of an aromatic-ring-opening dioxygenase LigAB"/>
    <property type="match status" value="1"/>
</dbReference>
<evidence type="ECO:0000313" key="5">
    <source>
        <dbReference type="Proteomes" id="UP000198284"/>
    </source>
</evidence>
<evidence type="ECO:0000259" key="2">
    <source>
        <dbReference type="Pfam" id="PF02900"/>
    </source>
</evidence>
<dbReference type="Pfam" id="PF07746">
    <property type="entry name" value="LigA"/>
    <property type="match status" value="1"/>
</dbReference>
<dbReference type="NCBIfam" id="NF009904">
    <property type="entry name" value="PRK13367.1"/>
    <property type="match status" value="1"/>
</dbReference>
<keyword evidence="4" id="KW-0223">Dioxygenase</keyword>
<dbReference type="GO" id="GO:0016702">
    <property type="term" value="F:oxidoreductase activity, acting on single donors with incorporation of molecular oxygen, incorporation of two atoms of oxygen"/>
    <property type="evidence" value="ECO:0007669"/>
    <property type="project" value="UniProtKB-ARBA"/>
</dbReference>
<sequence>MARIIGGIGTSHVPTIGLAYDKKRQNDPAWAPLFEGYKPVAKWLEEKKPDVLLFFYNDHANSFFFDCYPTFSIGVSPEFEMADEGAGRRPLPGVKGHAKLAAHVTDCLVNDEFDMAVFQDRDLDHGCNSPLGLMWPHEPTWPGAILPIAINVLQHPLPTARRCFKLGQAVRRAVESYPEDLTVVIVGTGGLSHQIHGERTGFNDTDWDEEFLRLFVEKPEALMNMTHAELIRRGGAESAEVIMWMAMRGALTNKINCVHQNHYLATTTNMAVAIYEQDEASGPPPAPVKTISNSELAGVEEIEGTYAFDVPHSVKALNLNRFFWRHREPAFRELVMRDLEAAFDELKLTEEERQLVRNKDWLGLVKYGVSFFVLEKFARVQRMSNLEVYARMRGETLEEFLKTRRVPESA</sequence>
<dbReference type="EMBL" id="FZOT01000021">
    <property type="protein sequence ID" value="SNT27611.1"/>
    <property type="molecule type" value="Genomic_DNA"/>
</dbReference>
<name>A0A239LAV6_9BURK</name>
<accession>A0A239LAV6</accession>
<dbReference type="RefSeq" id="WP_089401354.1">
    <property type="nucleotide sequence ID" value="NZ_FZOT01000021.1"/>
</dbReference>
<keyword evidence="4" id="KW-0560">Oxidoreductase</keyword>
<evidence type="ECO:0000313" key="4">
    <source>
        <dbReference type="EMBL" id="SNT27611.1"/>
    </source>
</evidence>
<dbReference type="OrthoDB" id="8673673at2"/>
<gene>
    <name evidence="4" type="ORF">SAMN06265795_12118</name>
</gene>
<dbReference type="InterPro" id="IPR011986">
    <property type="entry name" value="Xdiol_dOase_LigA"/>
</dbReference>
<dbReference type="AlphaFoldDB" id="A0A239LAV6"/>
<organism evidence="4 5">
    <name type="scientific">Noviherbaspirillum humi</name>
    <dbReference type="NCBI Taxonomy" id="1688639"/>
    <lineage>
        <taxon>Bacteria</taxon>
        <taxon>Pseudomonadati</taxon>
        <taxon>Pseudomonadota</taxon>
        <taxon>Betaproteobacteria</taxon>
        <taxon>Burkholderiales</taxon>
        <taxon>Oxalobacteraceae</taxon>
        <taxon>Noviherbaspirillum</taxon>
    </lineage>
</organism>
<dbReference type="Gene3D" id="3.40.830.10">
    <property type="entry name" value="LigB-like"/>
    <property type="match status" value="1"/>
</dbReference>
<dbReference type="Gene3D" id="1.10.700.10">
    <property type="entry name" value="Dioxygenase LigAB, LigA subunit"/>
    <property type="match status" value="1"/>
</dbReference>
<dbReference type="NCBIfam" id="NF009902">
    <property type="entry name" value="PRK13365.1"/>
    <property type="match status" value="1"/>
</dbReference>
<feature type="domain" description="Extradiol ring-cleavage dioxygenase class III enzyme subunit B" evidence="2">
    <location>
        <begin position="8"/>
        <end position="273"/>
    </location>
</feature>
<feature type="coiled-coil region" evidence="1">
    <location>
        <begin position="332"/>
        <end position="359"/>
    </location>
</feature>
<dbReference type="InterPro" id="IPR004183">
    <property type="entry name" value="Xdiol_dOase_suB"/>
</dbReference>
<evidence type="ECO:0000256" key="1">
    <source>
        <dbReference type="SAM" id="Coils"/>
    </source>
</evidence>
<evidence type="ECO:0000259" key="3">
    <source>
        <dbReference type="Pfam" id="PF07746"/>
    </source>
</evidence>
<protein>
    <submittedName>
        <fullName evidence="4">Protocatechuate 4,5-dioxygenase alpha subunit /protocatechuate 4,5-dioxygenase beta subunit</fullName>
    </submittedName>
</protein>
<proteinExistence type="predicted"/>
<keyword evidence="1" id="KW-0175">Coiled coil</keyword>
<dbReference type="SUPFAM" id="SSF53213">
    <property type="entry name" value="LigB-like"/>
    <property type="match status" value="1"/>
</dbReference>
<dbReference type="Proteomes" id="UP000198284">
    <property type="component" value="Unassembled WGS sequence"/>
</dbReference>
<dbReference type="InterPro" id="IPR036622">
    <property type="entry name" value="LigA_sf"/>
</dbReference>
<dbReference type="GO" id="GO:0008198">
    <property type="term" value="F:ferrous iron binding"/>
    <property type="evidence" value="ECO:0007669"/>
    <property type="project" value="InterPro"/>
</dbReference>
<dbReference type="Pfam" id="PF02900">
    <property type="entry name" value="LigB"/>
    <property type="match status" value="1"/>
</dbReference>
<dbReference type="NCBIfam" id="NF009919">
    <property type="entry name" value="PRK13379.1"/>
    <property type="match status" value="1"/>
</dbReference>
<reference evidence="4 5" key="1">
    <citation type="submission" date="2017-06" db="EMBL/GenBank/DDBJ databases">
        <authorList>
            <person name="Kim H.J."/>
            <person name="Triplett B.A."/>
        </authorList>
    </citation>
    <scope>NUCLEOTIDE SEQUENCE [LARGE SCALE GENOMIC DNA]</scope>
    <source>
        <strain evidence="4 5">U15</strain>
    </source>
</reference>
<dbReference type="NCBIfam" id="NF009901">
    <property type="entry name" value="PRK13364.1"/>
    <property type="match status" value="1"/>
</dbReference>
<feature type="domain" description="Extradiol ring-cleavage dioxygenase LigAB LigA subunit" evidence="3">
    <location>
        <begin position="319"/>
        <end position="405"/>
    </location>
</feature>
<keyword evidence="5" id="KW-1185">Reference proteome</keyword>